<evidence type="ECO:0000313" key="8">
    <source>
        <dbReference type="Proteomes" id="UP000236893"/>
    </source>
</evidence>
<reference evidence="7 8" key="1">
    <citation type="submission" date="2018-01" db="EMBL/GenBank/DDBJ databases">
        <authorList>
            <person name="Gaut B.S."/>
            <person name="Morton B.R."/>
            <person name="Clegg M.T."/>
            <person name="Duvall M.R."/>
        </authorList>
    </citation>
    <scope>NUCLEOTIDE SEQUENCE [LARGE SCALE GENOMIC DNA]</scope>
    <source>
        <strain evidence="7 8">HR-AV</strain>
    </source>
</reference>
<dbReference type="InterPro" id="IPR020456">
    <property type="entry name" value="Acylphosphatase"/>
</dbReference>
<dbReference type="OrthoDB" id="9808093at2"/>
<dbReference type="InterPro" id="IPR017968">
    <property type="entry name" value="Acylphosphatase_CS"/>
</dbReference>
<dbReference type="SUPFAM" id="SSF54975">
    <property type="entry name" value="Acylphosphatase/BLUF domain-like"/>
    <property type="match status" value="1"/>
</dbReference>
<dbReference type="InterPro" id="IPR001792">
    <property type="entry name" value="Acylphosphatase-like_dom"/>
</dbReference>
<evidence type="ECO:0000256" key="4">
    <source>
        <dbReference type="PROSITE-ProRule" id="PRU00520"/>
    </source>
</evidence>
<dbReference type="PANTHER" id="PTHR47268">
    <property type="entry name" value="ACYLPHOSPHATASE"/>
    <property type="match status" value="1"/>
</dbReference>
<dbReference type="PROSITE" id="PS00150">
    <property type="entry name" value="ACYLPHOSPHATASE_1"/>
    <property type="match status" value="1"/>
</dbReference>
<keyword evidence="8" id="KW-1185">Reference proteome</keyword>
<evidence type="ECO:0000256" key="2">
    <source>
        <dbReference type="ARBA" id="ARBA00012150"/>
    </source>
</evidence>
<sequence>MKHLSITVKGKVQGVYFRASAKDVAVSLGLKGFVENQKDGSVYIEAEGLTEKLYQLVEWCKKGPARAIVDKVHILEGELKDFKTFEVRKKTIFGF</sequence>
<evidence type="ECO:0000313" key="7">
    <source>
        <dbReference type="EMBL" id="POY39266.1"/>
    </source>
</evidence>
<feature type="active site" evidence="4">
    <location>
        <position position="36"/>
    </location>
</feature>
<dbReference type="PROSITE" id="PS51160">
    <property type="entry name" value="ACYLPHOSPHATASE_3"/>
    <property type="match status" value="1"/>
</dbReference>
<evidence type="ECO:0000256" key="5">
    <source>
        <dbReference type="RuleBase" id="RU004168"/>
    </source>
</evidence>
<dbReference type="EC" id="3.6.1.7" evidence="2 4"/>
<protein>
    <recommendedName>
        <fullName evidence="2 4">acylphosphatase</fullName>
        <ecNumber evidence="2 4">3.6.1.7</ecNumber>
    </recommendedName>
</protein>
<comment type="similarity">
    <text evidence="1 5">Belongs to the acylphosphatase family.</text>
</comment>
<evidence type="ECO:0000256" key="1">
    <source>
        <dbReference type="ARBA" id="ARBA00005614"/>
    </source>
</evidence>
<proteinExistence type="inferred from homology"/>
<evidence type="ECO:0000256" key="3">
    <source>
        <dbReference type="ARBA" id="ARBA00047645"/>
    </source>
</evidence>
<organism evidence="7 8">
    <name type="scientific">Solitalea longa</name>
    <dbReference type="NCBI Taxonomy" id="2079460"/>
    <lineage>
        <taxon>Bacteria</taxon>
        <taxon>Pseudomonadati</taxon>
        <taxon>Bacteroidota</taxon>
        <taxon>Sphingobacteriia</taxon>
        <taxon>Sphingobacteriales</taxon>
        <taxon>Sphingobacteriaceae</taxon>
        <taxon>Solitalea</taxon>
    </lineage>
</organism>
<dbReference type="EMBL" id="PQVF01000001">
    <property type="protein sequence ID" value="POY39266.1"/>
    <property type="molecule type" value="Genomic_DNA"/>
</dbReference>
<keyword evidence="4" id="KW-0378">Hydrolase</keyword>
<feature type="domain" description="Acylphosphatase-like" evidence="6">
    <location>
        <begin position="3"/>
        <end position="89"/>
    </location>
</feature>
<dbReference type="RefSeq" id="WP_103787368.1">
    <property type="nucleotide sequence ID" value="NZ_PQVF01000001.1"/>
</dbReference>
<comment type="catalytic activity">
    <reaction evidence="3 4">
        <text>an acyl phosphate + H2O = a carboxylate + phosphate + H(+)</text>
        <dbReference type="Rhea" id="RHEA:14965"/>
        <dbReference type="ChEBI" id="CHEBI:15377"/>
        <dbReference type="ChEBI" id="CHEBI:15378"/>
        <dbReference type="ChEBI" id="CHEBI:29067"/>
        <dbReference type="ChEBI" id="CHEBI:43474"/>
        <dbReference type="ChEBI" id="CHEBI:59918"/>
        <dbReference type="EC" id="3.6.1.7"/>
    </reaction>
</comment>
<accession>A0A2S5A9R7</accession>
<dbReference type="Gene3D" id="3.30.70.100">
    <property type="match status" value="1"/>
</dbReference>
<gene>
    <name evidence="7" type="ORF">C3K47_01865</name>
</gene>
<evidence type="ECO:0000259" key="6">
    <source>
        <dbReference type="PROSITE" id="PS51160"/>
    </source>
</evidence>
<dbReference type="InterPro" id="IPR036046">
    <property type="entry name" value="Acylphosphatase-like_dom_sf"/>
</dbReference>
<dbReference type="Proteomes" id="UP000236893">
    <property type="component" value="Unassembled WGS sequence"/>
</dbReference>
<comment type="caution">
    <text evidence="7">The sequence shown here is derived from an EMBL/GenBank/DDBJ whole genome shotgun (WGS) entry which is preliminary data.</text>
</comment>
<feature type="active site" evidence="4">
    <location>
        <position position="18"/>
    </location>
</feature>
<dbReference type="PANTHER" id="PTHR47268:SF4">
    <property type="entry name" value="ACYLPHOSPHATASE"/>
    <property type="match status" value="1"/>
</dbReference>
<name>A0A2S5A9R7_9SPHI</name>
<dbReference type="AlphaFoldDB" id="A0A2S5A9R7"/>
<dbReference type="Pfam" id="PF00708">
    <property type="entry name" value="Acylphosphatase"/>
    <property type="match status" value="1"/>
</dbReference>
<dbReference type="GO" id="GO:0003998">
    <property type="term" value="F:acylphosphatase activity"/>
    <property type="evidence" value="ECO:0007669"/>
    <property type="project" value="UniProtKB-EC"/>
</dbReference>